<dbReference type="Proteomes" id="UP001166191">
    <property type="component" value="Unassembled WGS sequence"/>
</dbReference>
<dbReference type="RefSeq" id="WP_216031490.1">
    <property type="nucleotide sequence ID" value="NZ_JAHKNG010000002.1"/>
</dbReference>
<evidence type="ECO:0000313" key="2">
    <source>
        <dbReference type="Proteomes" id="UP001166191"/>
    </source>
</evidence>
<proteinExistence type="predicted"/>
<name>A0ABS6AE47_9RHOB</name>
<dbReference type="CDD" id="cd20293">
    <property type="entry name" value="cupin_HutD_N"/>
    <property type="match status" value="1"/>
</dbReference>
<gene>
    <name evidence="1" type="ORF">KNW02_01495</name>
</gene>
<dbReference type="PANTHER" id="PTHR37943:SF1">
    <property type="entry name" value="PROTEIN VES"/>
    <property type="match status" value="1"/>
</dbReference>
<dbReference type="EMBL" id="JAHKNG010000002">
    <property type="protein sequence ID" value="MBU3028788.1"/>
    <property type="molecule type" value="Genomic_DNA"/>
</dbReference>
<dbReference type="Pfam" id="PF05962">
    <property type="entry name" value="HutD"/>
    <property type="match status" value="1"/>
</dbReference>
<dbReference type="PANTHER" id="PTHR37943">
    <property type="entry name" value="PROTEIN VES"/>
    <property type="match status" value="1"/>
</dbReference>
<accession>A0ABS6AE47</accession>
<reference evidence="1" key="1">
    <citation type="submission" date="2021-06" db="EMBL/GenBank/DDBJ databases">
        <title>Paracoccus bacterium XHP0099 sp. nov., isolated from the surface waters of the Yellow Sea.</title>
        <authorList>
            <person name="Xue H."/>
            <person name="Zhang D."/>
        </authorList>
    </citation>
    <scope>NUCLEOTIDE SEQUENCE</scope>
    <source>
        <strain evidence="1">XHP0099</strain>
    </source>
</reference>
<dbReference type="InterPro" id="IPR010282">
    <property type="entry name" value="Uncharacterised_HutD/Ves"/>
</dbReference>
<keyword evidence="2" id="KW-1185">Reference proteome</keyword>
<evidence type="ECO:0000313" key="1">
    <source>
        <dbReference type="EMBL" id="MBU3028788.1"/>
    </source>
</evidence>
<organism evidence="1 2">
    <name type="scientific">Paracoccus marinaquae</name>
    <dbReference type="NCBI Taxonomy" id="2841926"/>
    <lineage>
        <taxon>Bacteria</taxon>
        <taxon>Pseudomonadati</taxon>
        <taxon>Pseudomonadota</taxon>
        <taxon>Alphaproteobacteria</taxon>
        <taxon>Rhodobacterales</taxon>
        <taxon>Paracoccaceae</taxon>
        <taxon>Paracoccus</taxon>
    </lineage>
</organism>
<comment type="caution">
    <text evidence="1">The sequence shown here is derived from an EMBL/GenBank/DDBJ whole genome shotgun (WGS) entry which is preliminary data.</text>
</comment>
<protein>
    <submittedName>
        <fullName evidence="1">HutD family protein</fullName>
    </submittedName>
</protein>
<sequence>MPWKNGGGTTHEIATFPPGAGMEDFDFRVSLAEVAAGGPFSRFEGVDRTQCLMQGAGMMLTLHGQGHALDAAHPMIRFPGEAEVTARLTTGPIPDSNIMTRRARLHHRVVTLEVAGRPRPALPATWAVICRQGRISVSGQVLGPKDCMFPGSDEAQIDGEGAVLIAQCESV</sequence>